<evidence type="ECO:0000313" key="1">
    <source>
        <dbReference type="Proteomes" id="UP000887560"/>
    </source>
</evidence>
<dbReference type="Gene3D" id="3.40.140.20">
    <property type="match status" value="1"/>
</dbReference>
<dbReference type="InterPro" id="IPR024051">
    <property type="entry name" value="AICAR_Tfase_dup_dom_sf"/>
</dbReference>
<sequence>MALWLRQHPRILSLPWRANVRRAEKANIIDAIVAGIRVDDTSSMSLLQPNSIAKNAATEATERQWNNYFATSVKALSQAKGKERMFGAKFVVTPSGGANDDEVCEACEHNDMVLVHTTQRSTLR</sequence>
<dbReference type="InterPro" id="IPR016193">
    <property type="entry name" value="Cytidine_deaminase-like"/>
</dbReference>
<dbReference type="SUPFAM" id="SSF53927">
    <property type="entry name" value="Cytidine deaminase-like"/>
    <property type="match status" value="1"/>
</dbReference>
<evidence type="ECO:0000313" key="2">
    <source>
        <dbReference type="WBParaSite" id="scf7180000417516.g1352"/>
    </source>
</evidence>
<name>A0A915NDT1_9BILA</name>
<dbReference type="WBParaSite" id="scf7180000417516.g1352">
    <property type="protein sequence ID" value="scf7180000417516.g1352"/>
    <property type="gene ID" value="scf7180000417516.g1352"/>
</dbReference>
<organism evidence="1 2">
    <name type="scientific">Meloidogyne floridensis</name>
    <dbReference type="NCBI Taxonomy" id="298350"/>
    <lineage>
        <taxon>Eukaryota</taxon>
        <taxon>Metazoa</taxon>
        <taxon>Ecdysozoa</taxon>
        <taxon>Nematoda</taxon>
        <taxon>Chromadorea</taxon>
        <taxon>Rhabditida</taxon>
        <taxon>Tylenchina</taxon>
        <taxon>Tylenchomorpha</taxon>
        <taxon>Tylenchoidea</taxon>
        <taxon>Meloidogynidae</taxon>
        <taxon>Meloidogyninae</taxon>
        <taxon>Meloidogyne</taxon>
    </lineage>
</organism>
<proteinExistence type="predicted"/>
<protein>
    <submittedName>
        <fullName evidence="2">Uncharacterized protein</fullName>
    </submittedName>
</protein>
<dbReference type="GO" id="GO:0003824">
    <property type="term" value="F:catalytic activity"/>
    <property type="evidence" value="ECO:0007669"/>
    <property type="project" value="InterPro"/>
</dbReference>
<keyword evidence="1" id="KW-1185">Reference proteome</keyword>
<dbReference type="AlphaFoldDB" id="A0A915NDT1"/>
<reference evidence="2" key="1">
    <citation type="submission" date="2022-11" db="UniProtKB">
        <authorList>
            <consortium name="WormBaseParasite"/>
        </authorList>
    </citation>
    <scope>IDENTIFICATION</scope>
</reference>
<dbReference type="Proteomes" id="UP000887560">
    <property type="component" value="Unplaced"/>
</dbReference>
<accession>A0A915NDT1</accession>